<dbReference type="AlphaFoldDB" id="A0A4Y2JJ49"/>
<evidence type="ECO:0000313" key="2">
    <source>
        <dbReference type="EMBL" id="GBM89146.1"/>
    </source>
</evidence>
<accession>A0A4Y2JJ49</accession>
<reference evidence="2 3" key="1">
    <citation type="journal article" date="2019" name="Sci. Rep.">
        <title>Orb-weaving spider Araneus ventricosus genome elucidates the spidroin gene catalogue.</title>
        <authorList>
            <person name="Kono N."/>
            <person name="Nakamura H."/>
            <person name="Ohtoshi R."/>
            <person name="Moran D.A.P."/>
            <person name="Shinohara A."/>
            <person name="Yoshida Y."/>
            <person name="Fujiwara M."/>
            <person name="Mori M."/>
            <person name="Tomita M."/>
            <person name="Arakawa K."/>
        </authorList>
    </citation>
    <scope>NUCLEOTIDE SEQUENCE [LARGE SCALE GENOMIC DNA]</scope>
</reference>
<dbReference type="EMBL" id="BGPR01003515">
    <property type="protein sequence ID" value="GBM89146.1"/>
    <property type="molecule type" value="Genomic_DNA"/>
</dbReference>
<evidence type="ECO:0000256" key="1">
    <source>
        <dbReference type="SAM" id="MobiDB-lite"/>
    </source>
</evidence>
<evidence type="ECO:0000313" key="3">
    <source>
        <dbReference type="Proteomes" id="UP000499080"/>
    </source>
</evidence>
<name>A0A4Y2JJ49_ARAVE</name>
<comment type="caution">
    <text evidence="2">The sequence shown here is derived from an EMBL/GenBank/DDBJ whole genome shotgun (WGS) entry which is preliminary data.</text>
</comment>
<proteinExistence type="predicted"/>
<dbReference type="Proteomes" id="UP000499080">
    <property type="component" value="Unassembled WGS sequence"/>
</dbReference>
<organism evidence="2 3">
    <name type="scientific">Araneus ventricosus</name>
    <name type="common">Orbweaver spider</name>
    <name type="synonym">Epeira ventricosa</name>
    <dbReference type="NCBI Taxonomy" id="182803"/>
    <lineage>
        <taxon>Eukaryota</taxon>
        <taxon>Metazoa</taxon>
        <taxon>Ecdysozoa</taxon>
        <taxon>Arthropoda</taxon>
        <taxon>Chelicerata</taxon>
        <taxon>Arachnida</taxon>
        <taxon>Araneae</taxon>
        <taxon>Araneomorphae</taxon>
        <taxon>Entelegynae</taxon>
        <taxon>Araneoidea</taxon>
        <taxon>Araneidae</taxon>
        <taxon>Araneus</taxon>
    </lineage>
</organism>
<keyword evidence="3" id="KW-1185">Reference proteome</keyword>
<gene>
    <name evidence="2" type="ORF">AVEN_140466_1</name>
</gene>
<feature type="compositionally biased region" description="Polar residues" evidence="1">
    <location>
        <begin position="23"/>
        <end position="33"/>
    </location>
</feature>
<sequence>MPQASRAQETNKKLTAHPKQMFSHRQTSSSWQQRVGDPKRSKPTLNFSFTEYATTPFEFAGYKYDLCIYVGSCFSLEEIGEGKGRNAIWDQNEPQHMDLHCVKWL</sequence>
<protein>
    <submittedName>
        <fullName evidence="2">Uncharacterized protein</fullName>
    </submittedName>
</protein>
<feature type="region of interest" description="Disordered" evidence="1">
    <location>
        <begin position="1"/>
        <end position="43"/>
    </location>
</feature>